<dbReference type="AlphaFoldDB" id="A0A3Q9C7B0"/>
<dbReference type="SUPFAM" id="SSF52540">
    <property type="entry name" value="P-loop containing nucleoside triphosphate hydrolases"/>
    <property type="match status" value="1"/>
</dbReference>
<feature type="region of interest" description="Disordered" evidence="1">
    <location>
        <begin position="102"/>
        <end position="128"/>
    </location>
</feature>
<accession>A0A3Q9C7B0</accession>
<evidence type="ECO:0000313" key="3">
    <source>
        <dbReference type="Proteomes" id="UP000280197"/>
    </source>
</evidence>
<dbReference type="InterPro" id="IPR011990">
    <property type="entry name" value="TPR-like_helical_dom_sf"/>
</dbReference>
<evidence type="ECO:0000313" key="2">
    <source>
        <dbReference type="EMBL" id="AZP22468.1"/>
    </source>
</evidence>
<dbReference type="PANTHER" id="PTHR46082:SF11">
    <property type="entry name" value="AAA+ ATPASE DOMAIN-CONTAINING PROTEIN-RELATED"/>
    <property type="match status" value="1"/>
</dbReference>
<protein>
    <submittedName>
        <fullName evidence="2">Tetratricopeptide repeat protein</fullName>
    </submittedName>
</protein>
<reference evidence="2 3" key="1">
    <citation type="submission" date="2018-12" db="EMBL/GenBank/DDBJ databases">
        <authorList>
            <person name="Li K."/>
        </authorList>
    </citation>
    <scope>NUCLEOTIDE SEQUENCE [LARGE SCALE GENOMIC DNA]</scope>
    <source>
        <strain evidence="3">CR22</strain>
    </source>
</reference>
<dbReference type="SUPFAM" id="SSF48452">
    <property type="entry name" value="TPR-like"/>
    <property type="match status" value="2"/>
</dbReference>
<keyword evidence="3" id="KW-1185">Reference proteome</keyword>
<dbReference type="RefSeq" id="WP_126276270.1">
    <property type="nucleotide sequence ID" value="NZ_CP034463.1"/>
</dbReference>
<dbReference type="InterPro" id="IPR027417">
    <property type="entry name" value="P-loop_NTPase"/>
</dbReference>
<proteinExistence type="predicted"/>
<gene>
    <name evidence="2" type="ORF">EJC51_44180</name>
</gene>
<name>A0A3Q9C7B0_9ACTN</name>
<dbReference type="Gene3D" id="1.25.40.10">
    <property type="entry name" value="Tetratricopeptide repeat domain"/>
    <property type="match status" value="1"/>
</dbReference>
<dbReference type="PANTHER" id="PTHR46082">
    <property type="entry name" value="ATP/GTP-BINDING PROTEIN-RELATED"/>
    <property type="match status" value="1"/>
</dbReference>
<dbReference type="KEGG" id="saqu:EJC51_44180"/>
<dbReference type="Gene3D" id="3.40.50.300">
    <property type="entry name" value="P-loop containing nucleotide triphosphate hydrolases"/>
    <property type="match status" value="1"/>
</dbReference>
<dbReference type="EMBL" id="CP034463">
    <property type="protein sequence ID" value="AZP22468.1"/>
    <property type="molecule type" value="Genomic_DNA"/>
</dbReference>
<evidence type="ECO:0000256" key="1">
    <source>
        <dbReference type="SAM" id="MobiDB-lite"/>
    </source>
</evidence>
<sequence>MDDRETGDPRALFAAALTRLRRRVPDVSDETLARRAGAVVLPSGRRVAINARRLGEWVNGQSVPRKFEAVMVLIQAVEWTAGGASAEQPTVAHWQQLWRAARDYRSSPDRSSPAPGQPPQPRSRIVIGRPPSDAAALRRRDGLADSIDAAMRDASVRQILLTGAGGVGKSQLATAAFHRAMQRAEILLWVPAGDRLSVLGSYARAWRALTGVRVTGGEEEAALPGIDRGGDDETQADLFLNWLRSTATPWLVVLDDIDDPGELGGLWPAGDAGRTVLVTRRRDATLLRPGVRMIPVGVFTADEAIAYLADRLLLDLGPAAGQHGSPAHRREDLAALSAMLDHFPLALSQAAAFLIDTGMDLPAYLSLLADRRESVAGLLPPSSPADEHGGTVTGTLQLALGRAELLAPPGSVRAMLELISMLAPEGIPDAVLLGTAARDWLGAGPVPERAALLALRALHRLSLVTHHGPAGPAVVDVHSLVQRAIRDDVPPERRERLATAAADALEEVWSAPDCEPETETVLYRSAEVLLARADGHLWRAGGLHPLLRRFGRHLTAVGRPAAARDMAQRLADQARGRLGDGHRDVLTLRAQAAQAEGDLGGTAAALRSLGRIRREAEDSLGRTDPDTLFIRLQEARFRMESGLIDAALADFVALAAEARGTLAAGDPLVTDADDHVALCRGLSGDARGARDGYAAIALALERELGPRHPRTLTVLTNLSRWIGETGDVRLAVTTHQQAVDGLASALGRLHPETLIARHNLAYWHGIAGEPGAAAEQLVTAADDAELALGAEHPTTLTCQVNLAYWRGVAADTAAALRSLEELRPTLERVLGADHPRTLRARQQQAELLYRRGDHTTAAERLTTLLTDMVRIQGANHPRTREAERLLARWSREQVAAVSRQELNVTEKASAAPDAES</sequence>
<dbReference type="InterPro" id="IPR053137">
    <property type="entry name" value="NLR-like"/>
</dbReference>
<dbReference type="Proteomes" id="UP000280197">
    <property type="component" value="Chromosome"/>
</dbReference>
<organism evidence="2 3">
    <name type="scientific">Streptomyces aquilus</name>
    <dbReference type="NCBI Taxonomy" id="2548456"/>
    <lineage>
        <taxon>Bacteria</taxon>
        <taxon>Bacillati</taxon>
        <taxon>Actinomycetota</taxon>
        <taxon>Actinomycetes</taxon>
        <taxon>Kitasatosporales</taxon>
        <taxon>Streptomycetaceae</taxon>
        <taxon>Streptomyces</taxon>
    </lineage>
</organism>